<evidence type="ECO:0000313" key="1">
    <source>
        <dbReference type="EMBL" id="KAK4225119.1"/>
    </source>
</evidence>
<name>A0AAN7BKU2_9PEZI</name>
<accession>A0AAN7BKU2</accession>
<protein>
    <submittedName>
        <fullName evidence="1">Uncharacterized protein</fullName>
    </submittedName>
</protein>
<keyword evidence="2" id="KW-1185">Reference proteome</keyword>
<reference evidence="1" key="1">
    <citation type="journal article" date="2023" name="Mol. Phylogenet. Evol.">
        <title>Genome-scale phylogeny and comparative genomics of the fungal order Sordariales.</title>
        <authorList>
            <person name="Hensen N."/>
            <person name="Bonometti L."/>
            <person name="Westerberg I."/>
            <person name="Brannstrom I.O."/>
            <person name="Guillou S."/>
            <person name="Cros-Aarteil S."/>
            <person name="Calhoun S."/>
            <person name="Haridas S."/>
            <person name="Kuo A."/>
            <person name="Mondo S."/>
            <person name="Pangilinan J."/>
            <person name="Riley R."/>
            <person name="LaButti K."/>
            <person name="Andreopoulos B."/>
            <person name="Lipzen A."/>
            <person name="Chen C."/>
            <person name="Yan M."/>
            <person name="Daum C."/>
            <person name="Ng V."/>
            <person name="Clum A."/>
            <person name="Steindorff A."/>
            <person name="Ohm R.A."/>
            <person name="Martin F."/>
            <person name="Silar P."/>
            <person name="Natvig D.O."/>
            <person name="Lalanne C."/>
            <person name="Gautier V."/>
            <person name="Ament-Velasquez S.L."/>
            <person name="Kruys A."/>
            <person name="Hutchinson M.I."/>
            <person name="Powell A.J."/>
            <person name="Barry K."/>
            <person name="Miller A.N."/>
            <person name="Grigoriev I.V."/>
            <person name="Debuchy R."/>
            <person name="Gladieux P."/>
            <person name="Hiltunen Thoren M."/>
            <person name="Johannesson H."/>
        </authorList>
    </citation>
    <scope>NUCLEOTIDE SEQUENCE</scope>
    <source>
        <strain evidence="1">CBS 990.96</strain>
    </source>
</reference>
<comment type="caution">
    <text evidence="1">The sequence shown here is derived from an EMBL/GenBank/DDBJ whole genome shotgun (WGS) entry which is preliminary data.</text>
</comment>
<dbReference type="EMBL" id="MU865374">
    <property type="protein sequence ID" value="KAK4225119.1"/>
    <property type="molecule type" value="Genomic_DNA"/>
</dbReference>
<reference evidence="1" key="2">
    <citation type="submission" date="2023-05" db="EMBL/GenBank/DDBJ databases">
        <authorList>
            <consortium name="Lawrence Berkeley National Laboratory"/>
            <person name="Steindorff A."/>
            <person name="Hensen N."/>
            <person name="Bonometti L."/>
            <person name="Westerberg I."/>
            <person name="Brannstrom I.O."/>
            <person name="Guillou S."/>
            <person name="Cros-Aarteil S."/>
            <person name="Calhoun S."/>
            <person name="Haridas S."/>
            <person name="Kuo A."/>
            <person name="Mondo S."/>
            <person name="Pangilinan J."/>
            <person name="Riley R."/>
            <person name="Labutti K."/>
            <person name="Andreopoulos B."/>
            <person name="Lipzen A."/>
            <person name="Chen C."/>
            <person name="Yanf M."/>
            <person name="Daum C."/>
            <person name="Ng V."/>
            <person name="Clum A."/>
            <person name="Ohm R."/>
            <person name="Martin F."/>
            <person name="Silar P."/>
            <person name="Natvig D."/>
            <person name="Lalanne C."/>
            <person name="Gautier V."/>
            <person name="Ament-Velasquez S.L."/>
            <person name="Kruys A."/>
            <person name="Hutchinson M.I."/>
            <person name="Powell A.J."/>
            <person name="Barry K."/>
            <person name="Miller A.N."/>
            <person name="Grigoriev I.V."/>
            <person name="Debuchy R."/>
            <person name="Gladieux P."/>
            <person name="Thoren M.H."/>
            <person name="Johannesson H."/>
        </authorList>
    </citation>
    <scope>NUCLEOTIDE SEQUENCE</scope>
    <source>
        <strain evidence="1">CBS 990.96</strain>
    </source>
</reference>
<organism evidence="1 2">
    <name type="scientific">Podospora fimiseda</name>
    <dbReference type="NCBI Taxonomy" id="252190"/>
    <lineage>
        <taxon>Eukaryota</taxon>
        <taxon>Fungi</taxon>
        <taxon>Dikarya</taxon>
        <taxon>Ascomycota</taxon>
        <taxon>Pezizomycotina</taxon>
        <taxon>Sordariomycetes</taxon>
        <taxon>Sordariomycetidae</taxon>
        <taxon>Sordariales</taxon>
        <taxon>Podosporaceae</taxon>
        <taxon>Podospora</taxon>
    </lineage>
</organism>
<dbReference type="Proteomes" id="UP001301958">
    <property type="component" value="Unassembled WGS sequence"/>
</dbReference>
<gene>
    <name evidence="1" type="ORF">QBC38DRAFT_483706</name>
</gene>
<dbReference type="AlphaFoldDB" id="A0AAN7BKU2"/>
<proteinExistence type="predicted"/>
<evidence type="ECO:0000313" key="2">
    <source>
        <dbReference type="Proteomes" id="UP001301958"/>
    </source>
</evidence>
<sequence>MKTRLLHGPGFSPVSKILCIILLPSALGSVYLTSSTLPLERRHEPKCQPRISSSWDQIAMDIASDSRSRTSPNIVTLGVDFAASVILCTPWN</sequence>